<keyword evidence="2" id="KW-1185">Reference proteome</keyword>
<accession>A0ABT4ZWC7</accession>
<protein>
    <submittedName>
        <fullName evidence="1">Uncharacterized protein</fullName>
    </submittedName>
</protein>
<organism evidence="1 2">
    <name type="scientific">Sphaerospermopsis kisseleviana CS-549</name>
    <dbReference type="NCBI Taxonomy" id="3021783"/>
    <lineage>
        <taxon>Bacteria</taxon>
        <taxon>Bacillati</taxon>
        <taxon>Cyanobacteriota</taxon>
        <taxon>Cyanophyceae</taxon>
        <taxon>Nostocales</taxon>
        <taxon>Aphanizomenonaceae</taxon>
        <taxon>Sphaerospermopsis</taxon>
        <taxon>Sphaerospermopsis kisseleviana</taxon>
    </lineage>
</organism>
<name>A0ABT4ZWC7_9CYAN</name>
<evidence type="ECO:0000313" key="2">
    <source>
        <dbReference type="Proteomes" id="UP001211711"/>
    </source>
</evidence>
<evidence type="ECO:0000313" key="1">
    <source>
        <dbReference type="EMBL" id="MDB9443712.1"/>
    </source>
</evidence>
<sequence>MMRYKLSSWKSCDVGIFPHKVYLMIPEISVGKGLLKYQFLLWMFVIKGK</sequence>
<comment type="caution">
    <text evidence="1">The sequence shown here is derived from an EMBL/GenBank/DDBJ whole genome shotgun (WGS) entry which is preliminary data.</text>
</comment>
<reference evidence="1 2" key="1">
    <citation type="submission" date="2023-01" db="EMBL/GenBank/DDBJ databases">
        <title>Genomes from the Australian National Cyanobacteria Reference Collection.</title>
        <authorList>
            <person name="Willis A."/>
            <person name="Lee E.M.F."/>
        </authorList>
    </citation>
    <scope>NUCLEOTIDE SEQUENCE [LARGE SCALE GENOMIC DNA]</scope>
    <source>
        <strain evidence="1 2">CS-549</strain>
    </source>
</reference>
<proteinExistence type="predicted"/>
<dbReference type="RefSeq" id="WP_272110809.1">
    <property type="nucleotide sequence ID" value="NZ_JAQMTI010000259.1"/>
</dbReference>
<dbReference type="Proteomes" id="UP001211711">
    <property type="component" value="Unassembled WGS sequence"/>
</dbReference>
<dbReference type="EMBL" id="JAQMTI010000259">
    <property type="protein sequence ID" value="MDB9443712.1"/>
    <property type="molecule type" value="Genomic_DNA"/>
</dbReference>
<gene>
    <name evidence="1" type="ORF">PN497_20500</name>
</gene>